<evidence type="ECO:0000313" key="2">
    <source>
        <dbReference type="Proteomes" id="UP000297527"/>
    </source>
</evidence>
<keyword evidence="2" id="KW-1185">Reference proteome</keyword>
<reference evidence="1 2" key="1">
    <citation type="submission" date="2017-12" db="EMBL/GenBank/DDBJ databases">
        <title>Comparative genomics of Botrytis spp.</title>
        <authorList>
            <person name="Valero-Jimenez C.A."/>
            <person name="Tapia P."/>
            <person name="Veloso J."/>
            <person name="Silva-Moreno E."/>
            <person name="Staats M."/>
            <person name="Valdes J.H."/>
            <person name="Van Kan J.A.L."/>
        </authorList>
    </citation>
    <scope>NUCLEOTIDE SEQUENCE [LARGE SCALE GENOMIC DNA]</scope>
    <source>
        <strain evidence="1 2">MUCL11595</strain>
    </source>
</reference>
<protein>
    <submittedName>
        <fullName evidence="1">Uncharacterized protein</fullName>
    </submittedName>
</protein>
<organism evidence="1 2">
    <name type="scientific">Botryotinia convoluta</name>
    <dbReference type="NCBI Taxonomy" id="54673"/>
    <lineage>
        <taxon>Eukaryota</taxon>
        <taxon>Fungi</taxon>
        <taxon>Dikarya</taxon>
        <taxon>Ascomycota</taxon>
        <taxon>Pezizomycotina</taxon>
        <taxon>Leotiomycetes</taxon>
        <taxon>Helotiales</taxon>
        <taxon>Sclerotiniaceae</taxon>
        <taxon>Botryotinia</taxon>
    </lineage>
</organism>
<evidence type="ECO:0000313" key="1">
    <source>
        <dbReference type="EMBL" id="TGO50555.1"/>
    </source>
</evidence>
<comment type="caution">
    <text evidence="1">The sequence shown here is derived from an EMBL/GenBank/DDBJ whole genome shotgun (WGS) entry which is preliminary data.</text>
</comment>
<gene>
    <name evidence="1" type="ORF">BCON_0181g00220</name>
</gene>
<name>A0A4Z1HP15_9HELO</name>
<dbReference type="EMBL" id="PQXN01000181">
    <property type="protein sequence ID" value="TGO50555.1"/>
    <property type="molecule type" value="Genomic_DNA"/>
</dbReference>
<dbReference type="AlphaFoldDB" id="A0A4Z1HP15"/>
<dbReference type="OrthoDB" id="10608039at2759"/>
<accession>A0A4Z1HP15</accession>
<proteinExistence type="predicted"/>
<dbReference type="Proteomes" id="UP000297527">
    <property type="component" value="Unassembled WGS sequence"/>
</dbReference>
<sequence length="75" mass="8502">MAFAPVEQQIPRYYSVRIATKKWPLDWGNSMPFEPGYETLSIISLPLVQKKSRFLSLFTAGTILVKTPDEINSIA</sequence>